<keyword evidence="2" id="KW-1185">Reference proteome</keyword>
<gene>
    <name evidence="1" type="ORF">GCM10022378_11370</name>
</gene>
<name>A0ABP7ES82_9STAP</name>
<dbReference type="EMBL" id="BAABCK010000021">
    <property type="protein sequence ID" value="GAA3723023.1"/>
    <property type="molecule type" value="Genomic_DNA"/>
</dbReference>
<reference evidence="2" key="1">
    <citation type="journal article" date="2019" name="Int. J. Syst. Evol. Microbiol.">
        <title>The Global Catalogue of Microorganisms (GCM) 10K type strain sequencing project: providing services to taxonomists for standard genome sequencing and annotation.</title>
        <authorList>
            <consortium name="The Broad Institute Genomics Platform"/>
            <consortium name="The Broad Institute Genome Sequencing Center for Infectious Disease"/>
            <person name="Wu L."/>
            <person name="Ma J."/>
        </authorList>
    </citation>
    <scope>NUCLEOTIDE SEQUENCE [LARGE SCALE GENOMIC DNA]</scope>
    <source>
        <strain evidence="2">JCM 16981</strain>
    </source>
</reference>
<dbReference type="RefSeq" id="WP_344702300.1">
    <property type="nucleotide sequence ID" value="NZ_BAABCK010000021.1"/>
</dbReference>
<evidence type="ECO:0000313" key="1">
    <source>
        <dbReference type="EMBL" id="GAA3723023.1"/>
    </source>
</evidence>
<organism evidence="1 2">
    <name type="scientific">Salinicoccus jeotgali</name>
    <dbReference type="NCBI Taxonomy" id="381634"/>
    <lineage>
        <taxon>Bacteria</taxon>
        <taxon>Bacillati</taxon>
        <taxon>Bacillota</taxon>
        <taxon>Bacilli</taxon>
        <taxon>Bacillales</taxon>
        <taxon>Staphylococcaceae</taxon>
        <taxon>Salinicoccus</taxon>
    </lineage>
</organism>
<dbReference type="Proteomes" id="UP001500920">
    <property type="component" value="Unassembled WGS sequence"/>
</dbReference>
<accession>A0ABP7ES82</accession>
<evidence type="ECO:0000313" key="2">
    <source>
        <dbReference type="Proteomes" id="UP001500920"/>
    </source>
</evidence>
<protein>
    <submittedName>
        <fullName evidence="1">Uncharacterized protein</fullName>
    </submittedName>
</protein>
<proteinExistence type="predicted"/>
<sequence length="186" mass="21408">MKRTYRSEDVAEAERNGINYETFTRRVRNGWTVEEAKTRPLSGRRSMEKVRYAQMAAENGVSDNTFGARLKAGWTLEKAATTPILNQKSLDADLIQKAERNGISYALLYNRIRKGWNEERAATEKVEKPKEDMTDEEVLEVIGRIKTMRKLNKEFPMTYPAPMVERITAMGMTVDEVEPRRVMDLG</sequence>
<comment type="caution">
    <text evidence="1">The sequence shown here is derived from an EMBL/GenBank/DDBJ whole genome shotgun (WGS) entry which is preliminary data.</text>
</comment>